<accession>A0ACB9CTH5</accession>
<keyword evidence="2" id="KW-1185">Reference proteome</keyword>
<reference evidence="2" key="1">
    <citation type="journal article" date="2022" name="Mol. Ecol. Resour.">
        <title>The genomes of chicory, endive, great burdock and yacon provide insights into Asteraceae palaeo-polyploidization history and plant inulin production.</title>
        <authorList>
            <person name="Fan W."/>
            <person name="Wang S."/>
            <person name="Wang H."/>
            <person name="Wang A."/>
            <person name="Jiang F."/>
            <person name="Liu H."/>
            <person name="Zhao H."/>
            <person name="Xu D."/>
            <person name="Zhang Y."/>
        </authorList>
    </citation>
    <scope>NUCLEOTIDE SEQUENCE [LARGE SCALE GENOMIC DNA]</scope>
    <source>
        <strain evidence="2">cv. Punajuju</strain>
    </source>
</reference>
<sequence length="67" mass="7977">MMAVWQTSLEFSPELRVWSHGWTSRRDFLYNIHSAYLPRRKKLHGLRLQSVSEIAEILCFDLINILC</sequence>
<evidence type="ECO:0000313" key="2">
    <source>
        <dbReference type="Proteomes" id="UP001055811"/>
    </source>
</evidence>
<comment type="caution">
    <text evidence="1">The sequence shown here is derived from an EMBL/GenBank/DDBJ whole genome shotgun (WGS) entry which is preliminary data.</text>
</comment>
<reference evidence="1 2" key="2">
    <citation type="journal article" date="2022" name="Mol. Ecol. Resour.">
        <title>The genomes of chicory, endive, great burdock and yacon provide insights into Asteraceae paleo-polyploidization history and plant inulin production.</title>
        <authorList>
            <person name="Fan W."/>
            <person name="Wang S."/>
            <person name="Wang H."/>
            <person name="Wang A."/>
            <person name="Jiang F."/>
            <person name="Liu H."/>
            <person name="Zhao H."/>
            <person name="Xu D."/>
            <person name="Zhang Y."/>
        </authorList>
    </citation>
    <scope>NUCLEOTIDE SEQUENCE [LARGE SCALE GENOMIC DNA]</scope>
    <source>
        <strain evidence="2">cv. Punajuju</strain>
        <tissue evidence="1">Leaves</tissue>
    </source>
</reference>
<gene>
    <name evidence="1" type="ORF">L2E82_27607</name>
</gene>
<protein>
    <submittedName>
        <fullName evidence="1">Uncharacterized protein</fullName>
    </submittedName>
</protein>
<dbReference type="EMBL" id="CM042013">
    <property type="protein sequence ID" value="KAI3737599.1"/>
    <property type="molecule type" value="Genomic_DNA"/>
</dbReference>
<evidence type="ECO:0000313" key="1">
    <source>
        <dbReference type="EMBL" id="KAI3737599.1"/>
    </source>
</evidence>
<proteinExistence type="predicted"/>
<organism evidence="1 2">
    <name type="scientific">Cichorium intybus</name>
    <name type="common">Chicory</name>
    <dbReference type="NCBI Taxonomy" id="13427"/>
    <lineage>
        <taxon>Eukaryota</taxon>
        <taxon>Viridiplantae</taxon>
        <taxon>Streptophyta</taxon>
        <taxon>Embryophyta</taxon>
        <taxon>Tracheophyta</taxon>
        <taxon>Spermatophyta</taxon>
        <taxon>Magnoliopsida</taxon>
        <taxon>eudicotyledons</taxon>
        <taxon>Gunneridae</taxon>
        <taxon>Pentapetalae</taxon>
        <taxon>asterids</taxon>
        <taxon>campanulids</taxon>
        <taxon>Asterales</taxon>
        <taxon>Asteraceae</taxon>
        <taxon>Cichorioideae</taxon>
        <taxon>Cichorieae</taxon>
        <taxon>Cichoriinae</taxon>
        <taxon>Cichorium</taxon>
    </lineage>
</organism>
<name>A0ACB9CTH5_CICIN</name>
<dbReference type="Proteomes" id="UP001055811">
    <property type="component" value="Linkage Group LG05"/>
</dbReference>